<evidence type="ECO:0000313" key="2">
    <source>
        <dbReference type="EMBL" id="CAK0785717.1"/>
    </source>
</evidence>
<protein>
    <submittedName>
        <fullName evidence="2">Uncharacterized protein</fullName>
    </submittedName>
</protein>
<feature type="region of interest" description="Disordered" evidence="1">
    <location>
        <begin position="830"/>
        <end position="850"/>
    </location>
</feature>
<feature type="region of interest" description="Disordered" evidence="1">
    <location>
        <begin position="1325"/>
        <end position="1351"/>
    </location>
</feature>
<dbReference type="EMBL" id="CAUYUE010000013">
    <property type="protein sequence ID" value="CAK0785717.1"/>
    <property type="molecule type" value="Genomic_DNA"/>
</dbReference>
<feature type="compositionally biased region" description="Polar residues" evidence="1">
    <location>
        <begin position="1326"/>
        <end position="1336"/>
    </location>
</feature>
<comment type="caution">
    <text evidence="2">The sequence shown here is derived from an EMBL/GenBank/DDBJ whole genome shotgun (WGS) entry which is preliminary data.</text>
</comment>
<gene>
    <name evidence="2" type="ORF">CVIRNUC_008928</name>
</gene>
<sequence length="1365" mass="139777">MMERGNTAAGVKSHHIDIDAVDVREHLENGAYNNGCEVHGNEARSSVMPMLATTCWPMVMPDPAQPPATMEDLASMLLINNDSMSIGMVPLPSHPAPGPRTRAMRKREKMLQSLQKASAKSEVILLKLVECGKLQPGSIDKRCHRDFLQLPAWLQLEAMRQLEKRLTDVQNTPHNAAEIFAGIIYKLQRNPPKPLEKVKPEPLSASIVLSKGPAMLQLTGSLNQHPGTSNAGSRQQLLKAAAQHGMLAAHPMQPLMRTTQGGTCRTGSATQGQQVVDSPAAGLPSSCHPTWMWPPSIGALGGQVSIAVPAASLSCAIMPLQKPPPALDAHDVQVSAAGLTESLSSSKILSLRLPLVETASEGSTEQQSSRSMSGLSPHAQDIFLGSPKRGLATSQPFKSKAVALPAASTVPIPSGGVKRHATGLRPTAQPFCPAGQAAALTAQSSHALPPSTSSALRPHQRLCSSLQPSDAAAHAESPTLPAAQAVAPSLGPQTASQCGPPLQPTAQPFIPAGQAAALTAPSARALSPNIGAALQPNERLHSSLQPLSPAAHAESPALPAAPETSPSPCAASQYSAPLRLQVTAPSFVPAGPQRRMSSPPACPSTSRPVSGAPSLPAPPQASPSASSTAQLSRPLQAIGSLNTTAEAVNSAGQAVVNLPASPPASGSTLELGLSLPLEPPSLEEAASYAMMDFCRRITEAASRTHSLGDLWGLSAYGASLSTSGVCSPQVHLSLSDSLAAQLTWSAPSLLPPSVVLLQANADTAPVGGSACSHHRLPSLPESAKAELMQPSLERLATLLVPGNTDQLPYSSWAGPSLMSIPAKRSPLGQMPLLEASDSGSQPKRGASAESACKWPHSINLSMEASCHEEHVPRTQYSGADVMGNSGYTLLERMASSCNNARQSGSRGKAAVQTCEVASQSFSSGAAEDISSNGLIVWGGLNPSDASPSQPAAACETSSICKMKSGADSPASLAGTGYAQGGARQASTTPSGKPAFLAQARAPAKNKEAVLGKGLLGSRALLGKAEPLQGARTATTELAALIDGLPESDVPQTPKEAMGILAQRMQISLECARDAAGLQPVNTQPPEQLSANRKAMIHKVMTLHPGDGNSQKRKKAPLLHEAWGGFNSGTVINAAKQCIKPGGVPPASPHISKACAQHSGASQSKNGVSSIPVSGMADCAGSTSAPAKSAAASSPARICRFAVQQRAKPYEGLLHSNADIGAGAASCLGAATASARLAASSGSDVAAEQVLDLLLGRNGDAEGSSSVNLPSSKATAAQASSTLLAALMQPSAKVAANASQHCSEATAAALSMGDSNANGMAYHQRSPAATHTGNCSVGRNEEDPGHGLGMGHASDSHKFLALLAGG</sequence>
<feature type="compositionally biased region" description="Low complexity" evidence="1">
    <location>
        <begin position="622"/>
        <end position="632"/>
    </location>
</feature>
<feature type="region of interest" description="Disordered" evidence="1">
    <location>
        <begin position="588"/>
        <end position="632"/>
    </location>
</feature>
<feature type="region of interest" description="Disordered" evidence="1">
    <location>
        <begin position="442"/>
        <end position="507"/>
    </location>
</feature>
<evidence type="ECO:0000256" key="1">
    <source>
        <dbReference type="SAM" id="MobiDB-lite"/>
    </source>
</evidence>
<accession>A0AAV1IES9</accession>
<feature type="region of interest" description="Disordered" evidence="1">
    <location>
        <begin position="359"/>
        <end position="391"/>
    </location>
</feature>
<feature type="compositionally biased region" description="Polar residues" evidence="1">
    <location>
        <begin position="442"/>
        <end position="455"/>
    </location>
</feature>
<dbReference type="Proteomes" id="UP001314263">
    <property type="component" value="Unassembled WGS sequence"/>
</dbReference>
<feature type="region of interest" description="Disordered" evidence="1">
    <location>
        <begin position="543"/>
        <end position="573"/>
    </location>
</feature>
<feature type="compositionally biased region" description="Low complexity" evidence="1">
    <location>
        <begin position="546"/>
        <end position="568"/>
    </location>
</feature>
<keyword evidence="3" id="KW-1185">Reference proteome</keyword>
<organism evidence="2 3">
    <name type="scientific">Coccomyxa viridis</name>
    <dbReference type="NCBI Taxonomy" id="1274662"/>
    <lineage>
        <taxon>Eukaryota</taxon>
        <taxon>Viridiplantae</taxon>
        <taxon>Chlorophyta</taxon>
        <taxon>core chlorophytes</taxon>
        <taxon>Trebouxiophyceae</taxon>
        <taxon>Trebouxiophyceae incertae sedis</taxon>
        <taxon>Coccomyxaceae</taxon>
        <taxon>Coccomyxa</taxon>
    </lineage>
</organism>
<feature type="compositionally biased region" description="Polar residues" evidence="1">
    <location>
        <begin position="360"/>
        <end position="374"/>
    </location>
</feature>
<proteinExistence type="predicted"/>
<evidence type="ECO:0000313" key="3">
    <source>
        <dbReference type="Proteomes" id="UP001314263"/>
    </source>
</evidence>
<name>A0AAV1IES9_9CHLO</name>
<reference evidence="2 3" key="1">
    <citation type="submission" date="2023-10" db="EMBL/GenBank/DDBJ databases">
        <authorList>
            <person name="Maclean D."/>
            <person name="Macfadyen A."/>
        </authorList>
    </citation>
    <scope>NUCLEOTIDE SEQUENCE [LARGE SCALE GENOMIC DNA]</scope>
</reference>